<protein>
    <submittedName>
        <fullName evidence="1">Uncharacterized protein</fullName>
    </submittedName>
</protein>
<keyword evidence="2" id="KW-1185">Reference proteome</keyword>
<dbReference type="Proteomes" id="UP001209878">
    <property type="component" value="Unassembled WGS sequence"/>
</dbReference>
<name>A0AAD9L359_RIDPI</name>
<gene>
    <name evidence="1" type="ORF">NP493_351g02032</name>
</gene>
<evidence type="ECO:0000313" key="2">
    <source>
        <dbReference type="Proteomes" id="UP001209878"/>
    </source>
</evidence>
<organism evidence="1 2">
    <name type="scientific">Ridgeia piscesae</name>
    <name type="common">Tubeworm</name>
    <dbReference type="NCBI Taxonomy" id="27915"/>
    <lineage>
        <taxon>Eukaryota</taxon>
        <taxon>Metazoa</taxon>
        <taxon>Spiralia</taxon>
        <taxon>Lophotrochozoa</taxon>
        <taxon>Annelida</taxon>
        <taxon>Polychaeta</taxon>
        <taxon>Sedentaria</taxon>
        <taxon>Canalipalpata</taxon>
        <taxon>Sabellida</taxon>
        <taxon>Siboglinidae</taxon>
        <taxon>Ridgeia</taxon>
    </lineage>
</organism>
<proteinExistence type="predicted"/>
<accession>A0AAD9L359</accession>
<comment type="caution">
    <text evidence="1">The sequence shown here is derived from an EMBL/GenBank/DDBJ whole genome shotgun (WGS) entry which is preliminary data.</text>
</comment>
<evidence type="ECO:0000313" key="1">
    <source>
        <dbReference type="EMBL" id="KAK2182479.1"/>
    </source>
</evidence>
<dbReference type="PANTHER" id="PTHR47018">
    <property type="entry name" value="CXC DOMAIN-CONTAINING PROTEIN-RELATED"/>
    <property type="match status" value="1"/>
</dbReference>
<dbReference type="AlphaFoldDB" id="A0AAD9L359"/>
<reference evidence="1" key="1">
    <citation type="journal article" date="2023" name="Mol. Biol. Evol.">
        <title>Third-Generation Sequencing Reveals the Adaptive Role of the Epigenome in Three Deep-Sea Polychaetes.</title>
        <authorList>
            <person name="Perez M."/>
            <person name="Aroh O."/>
            <person name="Sun Y."/>
            <person name="Lan Y."/>
            <person name="Juniper S.K."/>
            <person name="Young C.R."/>
            <person name="Angers B."/>
            <person name="Qian P.Y."/>
        </authorList>
    </citation>
    <scope>NUCLEOTIDE SEQUENCE</scope>
    <source>
        <strain evidence="1">R07B-5</strain>
    </source>
</reference>
<dbReference type="EMBL" id="JAODUO010000352">
    <property type="protein sequence ID" value="KAK2182479.1"/>
    <property type="molecule type" value="Genomic_DNA"/>
</dbReference>
<sequence length="356" mass="40181">MFTKTKRKFSSMPLDQAHEQNNETVKVLVVPSVSLAPFSDGWWQVLSKLGSSIKELFSPHRCPGGTSTLLLALDHTNYARWLPVRITDLKALPLEPRDEFKNHWMFTKTKRKFSSMPLDQAHEQNNETVKVLVVPSVSLAPFSDGWWQVLSKLGSSHHSSSDVVIRLERLMLTLRLTDKSTTPRRTQVNHNPFFHLPTSRFLMTQLQCSYVFTFSKSEQQSPPVYSISTESVDVSPPPVYTTTHTDIVVAVPPPYSDTTDAEPPPSYNSQFGRMQAARKKLSDMCDFFKNSKAMIFQSLAANRVECFGEINKCCEEMAVLFLALLWLSCCTNHVDGASSFSQAALALRQKSLFTVH</sequence>